<dbReference type="AlphaFoldDB" id="A0A1I1J8G0"/>
<feature type="transmembrane region" description="Helical" evidence="1">
    <location>
        <begin position="188"/>
        <end position="209"/>
    </location>
</feature>
<feature type="transmembrane region" description="Helical" evidence="1">
    <location>
        <begin position="153"/>
        <end position="176"/>
    </location>
</feature>
<evidence type="ECO:0000313" key="3">
    <source>
        <dbReference type="Proteomes" id="UP000199577"/>
    </source>
</evidence>
<dbReference type="RefSeq" id="WP_090973885.1">
    <property type="nucleotide sequence ID" value="NZ_FOLL01000011.1"/>
</dbReference>
<dbReference type="EMBL" id="FOLL01000011">
    <property type="protein sequence ID" value="SFC44272.1"/>
    <property type="molecule type" value="Genomic_DNA"/>
</dbReference>
<feature type="transmembrane region" description="Helical" evidence="1">
    <location>
        <begin position="229"/>
        <end position="255"/>
    </location>
</feature>
<proteinExistence type="predicted"/>
<sequence>MDNLFNFRRFGLLAKRHFSQYLKIYGIGALVFGGVIALLFVVVIPSHRSTVPAGHQYAVYFLAVFGGLFVFTSSVFRPYHRPRQAAFNLLLPASTLEKYLLAWLLSCVFYFICAQGVFFAVHYLVMSYYQSRGYAIESMWTYDRLVIGSNGHVFRYVAVTAYFFVHAAALLGAAVFRSYATLKSAFALLIIGLSYGYFNSALVAALLAEGKVQGSQLPFLSSYVQVGDVSYTVSLGISHCWMLAFYLLVAVLLWISAYVKLREKEV</sequence>
<organism evidence="2 3">
    <name type="scientific">Parapedobacter composti</name>
    <dbReference type="NCBI Taxonomy" id="623281"/>
    <lineage>
        <taxon>Bacteria</taxon>
        <taxon>Pseudomonadati</taxon>
        <taxon>Bacteroidota</taxon>
        <taxon>Sphingobacteriia</taxon>
        <taxon>Sphingobacteriales</taxon>
        <taxon>Sphingobacteriaceae</taxon>
        <taxon>Parapedobacter</taxon>
    </lineage>
</organism>
<feature type="transmembrane region" description="Helical" evidence="1">
    <location>
        <begin position="57"/>
        <end position="79"/>
    </location>
</feature>
<name>A0A1I1J8G0_9SPHI</name>
<keyword evidence="1" id="KW-0812">Transmembrane</keyword>
<keyword evidence="1" id="KW-1133">Transmembrane helix</keyword>
<dbReference type="STRING" id="623281.SAMN05421747_11148"/>
<dbReference type="OrthoDB" id="1523880at2"/>
<evidence type="ECO:0000256" key="1">
    <source>
        <dbReference type="SAM" id="Phobius"/>
    </source>
</evidence>
<gene>
    <name evidence="2" type="ORF">SAMN05421747_11148</name>
</gene>
<dbReference type="Proteomes" id="UP000199577">
    <property type="component" value="Unassembled WGS sequence"/>
</dbReference>
<keyword evidence="1" id="KW-0472">Membrane</keyword>
<protein>
    <submittedName>
        <fullName evidence="2">Uncharacterized protein</fullName>
    </submittedName>
</protein>
<evidence type="ECO:0000313" key="2">
    <source>
        <dbReference type="EMBL" id="SFC44272.1"/>
    </source>
</evidence>
<feature type="transmembrane region" description="Helical" evidence="1">
    <location>
        <begin position="21"/>
        <end position="45"/>
    </location>
</feature>
<accession>A0A1I1J8G0</accession>
<keyword evidence="3" id="KW-1185">Reference proteome</keyword>
<feature type="transmembrane region" description="Helical" evidence="1">
    <location>
        <begin position="100"/>
        <end position="125"/>
    </location>
</feature>
<reference evidence="3" key="1">
    <citation type="submission" date="2016-10" db="EMBL/GenBank/DDBJ databases">
        <authorList>
            <person name="Varghese N."/>
            <person name="Submissions S."/>
        </authorList>
    </citation>
    <scope>NUCLEOTIDE SEQUENCE [LARGE SCALE GENOMIC DNA]</scope>
    <source>
        <strain evidence="3">DSM 22900</strain>
    </source>
</reference>